<evidence type="ECO:0000256" key="3">
    <source>
        <dbReference type="ARBA" id="ARBA00010551"/>
    </source>
</evidence>
<comment type="catalytic activity">
    <reaction evidence="10 11">
        <text>protoporphyrinogen IX + 3 O2 = protoporphyrin IX + 3 H2O2</text>
        <dbReference type="Rhea" id="RHEA:25576"/>
        <dbReference type="ChEBI" id="CHEBI:15379"/>
        <dbReference type="ChEBI" id="CHEBI:16240"/>
        <dbReference type="ChEBI" id="CHEBI:57306"/>
        <dbReference type="ChEBI" id="CHEBI:57307"/>
        <dbReference type="EC" id="1.3.3.4"/>
    </reaction>
</comment>
<dbReference type="PANTHER" id="PTHR42923:SF3">
    <property type="entry name" value="PROTOPORPHYRINOGEN OXIDASE"/>
    <property type="match status" value="1"/>
</dbReference>
<dbReference type="GO" id="GO:0005743">
    <property type="term" value="C:mitochondrial inner membrane"/>
    <property type="evidence" value="ECO:0007669"/>
    <property type="project" value="UniProtKB-SubCell"/>
</dbReference>
<comment type="cofactor">
    <cofactor evidence="11">
        <name>FAD</name>
        <dbReference type="ChEBI" id="CHEBI:57692"/>
    </cofactor>
    <text evidence="11">Binds 1 FAD per subunit.</text>
</comment>
<protein>
    <recommendedName>
        <fullName evidence="4 11">Protoporphyrinogen oxidase</fullName>
        <ecNumber evidence="4 11">1.3.3.4</ecNumber>
    </recommendedName>
</protein>
<keyword evidence="9 11" id="KW-0627">Porphyrin biosynthesis</keyword>
<dbReference type="AlphaFoldDB" id="A0AAW1N7E2"/>
<dbReference type="FunFam" id="3.50.50.60:FF:000193">
    <property type="entry name" value="Protoporphyrinogen oxidase"/>
    <property type="match status" value="1"/>
</dbReference>
<dbReference type="NCBIfam" id="TIGR00562">
    <property type="entry name" value="proto_IX_ox"/>
    <property type="match status" value="1"/>
</dbReference>
<dbReference type="InterPro" id="IPR050464">
    <property type="entry name" value="Zeta_carotene_desat/Oxidored"/>
</dbReference>
<evidence type="ECO:0000256" key="4">
    <source>
        <dbReference type="ARBA" id="ARBA00012867"/>
    </source>
</evidence>
<keyword evidence="5 11" id="KW-0285">Flavoprotein</keyword>
<keyword evidence="7 11" id="KW-0560">Oxidoreductase</keyword>
<feature type="domain" description="Amine oxidase" evidence="12">
    <location>
        <begin position="10"/>
        <end position="464"/>
    </location>
</feature>
<dbReference type="PANTHER" id="PTHR42923">
    <property type="entry name" value="PROTOPORPHYRINOGEN OXIDASE"/>
    <property type="match status" value="1"/>
</dbReference>
<evidence type="ECO:0000313" key="14">
    <source>
        <dbReference type="Proteomes" id="UP001458880"/>
    </source>
</evidence>
<evidence type="ECO:0000256" key="7">
    <source>
        <dbReference type="ARBA" id="ARBA00023002"/>
    </source>
</evidence>
<dbReference type="Pfam" id="PF01593">
    <property type="entry name" value="Amino_oxidase"/>
    <property type="match status" value="1"/>
</dbReference>
<sequence length="468" mass="51977">MSKIILGGGLSGLSAAYYGINKFPYEVITLVEKSDRVGGWLKSVRQDDGSIFEQSARTIRPSGEAGANTLQLLNELGLSHEIVPVLRNSPAALNRMIYVNGNLHILPNSLGSMFRKQKPFSKPLYRYFLNDVVAAKKKIVDNDESLYSFVDRRFGTEIADYLISPMVCGICGGDAKEISVKFLMKSIFEKEQEYGSVTRGLIANFLNKKETAPREPTQLEQRANAEKWSVYSFKNGIETLPNALRKDILSKGVKIDLNQDIQEIEVHKKSILMKRTDGTVLVANHLISSIPALNLAPLLKKDHPYLSDILSTFETASMCVVNLKYNKKLLRQDGFGFLVAPKENLPLLGVIYDSCCFPHEDSTILTAMLGGFKFNTYFNEKTTAEEVLNIALKNLGKILNISDQPDNFKVSILRQCIPQYTVGHSKKISLIENYLSDNGLALSLCGASYYGVGVNDVILSAKKAIDEL</sequence>
<dbReference type="EMBL" id="JASPKY010000004">
    <property type="protein sequence ID" value="KAK9754861.1"/>
    <property type="molecule type" value="Genomic_DNA"/>
</dbReference>
<dbReference type="Proteomes" id="UP001458880">
    <property type="component" value="Unassembled WGS sequence"/>
</dbReference>
<organism evidence="13 14">
    <name type="scientific">Popillia japonica</name>
    <name type="common">Japanese beetle</name>
    <dbReference type="NCBI Taxonomy" id="7064"/>
    <lineage>
        <taxon>Eukaryota</taxon>
        <taxon>Metazoa</taxon>
        <taxon>Ecdysozoa</taxon>
        <taxon>Arthropoda</taxon>
        <taxon>Hexapoda</taxon>
        <taxon>Insecta</taxon>
        <taxon>Pterygota</taxon>
        <taxon>Neoptera</taxon>
        <taxon>Endopterygota</taxon>
        <taxon>Coleoptera</taxon>
        <taxon>Polyphaga</taxon>
        <taxon>Scarabaeiformia</taxon>
        <taxon>Scarabaeidae</taxon>
        <taxon>Rutelinae</taxon>
        <taxon>Popillia</taxon>
    </lineage>
</organism>
<evidence type="ECO:0000256" key="1">
    <source>
        <dbReference type="ARBA" id="ARBA00002600"/>
    </source>
</evidence>
<dbReference type="InterPro" id="IPR002937">
    <property type="entry name" value="Amino_oxidase"/>
</dbReference>
<name>A0AAW1N7E2_POPJA</name>
<comment type="pathway">
    <text evidence="2 11">Porphyrin-containing compound metabolism; protoporphyrin-IX biosynthesis; protoporphyrin-IX from protoporphyrinogen-IX: step 1/1.</text>
</comment>
<dbReference type="SUPFAM" id="SSF54373">
    <property type="entry name" value="FAD-linked reductases, C-terminal domain"/>
    <property type="match status" value="1"/>
</dbReference>
<evidence type="ECO:0000259" key="12">
    <source>
        <dbReference type="Pfam" id="PF01593"/>
    </source>
</evidence>
<keyword evidence="8 11" id="KW-0350">Heme biosynthesis</keyword>
<gene>
    <name evidence="13" type="ORF">QE152_g910</name>
</gene>
<dbReference type="InterPro" id="IPR036188">
    <property type="entry name" value="FAD/NAD-bd_sf"/>
</dbReference>
<keyword evidence="14" id="KW-1185">Reference proteome</keyword>
<evidence type="ECO:0000313" key="13">
    <source>
        <dbReference type="EMBL" id="KAK9754861.1"/>
    </source>
</evidence>
<dbReference type="Gene3D" id="3.50.50.60">
    <property type="entry name" value="FAD/NAD(P)-binding domain"/>
    <property type="match status" value="1"/>
</dbReference>
<reference evidence="13 14" key="1">
    <citation type="journal article" date="2024" name="BMC Genomics">
        <title>De novo assembly and annotation of Popillia japonica's genome with initial clues to its potential as an invasive pest.</title>
        <authorList>
            <person name="Cucini C."/>
            <person name="Boschi S."/>
            <person name="Funari R."/>
            <person name="Cardaioli E."/>
            <person name="Iannotti N."/>
            <person name="Marturano G."/>
            <person name="Paoli F."/>
            <person name="Bruttini M."/>
            <person name="Carapelli A."/>
            <person name="Frati F."/>
            <person name="Nardi F."/>
        </authorList>
    </citation>
    <scope>NUCLEOTIDE SEQUENCE [LARGE SCALE GENOMIC DNA]</scope>
    <source>
        <strain evidence="13">DMR45628</strain>
    </source>
</reference>
<comment type="subcellular location">
    <subcellularLocation>
        <location evidence="11">Mitochondrion inner membrane</location>
    </subcellularLocation>
</comment>
<evidence type="ECO:0000256" key="10">
    <source>
        <dbReference type="ARBA" id="ARBA00047554"/>
    </source>
</evidence>
<evidence type="ECO:0000256" key="2">
    <source>
        <dbReference type="ARBA" id="ARBA00005073"/>
    </source>
</evidence>
<dbReference type="GO" id="GO:0006782">
    <property type="term" value="P:protoporphyrinogen IX biosynthetic process"/>
    <property type="evidence" value="ECO:0007669"/>
    <property type="project" value="UniProtKB-UniRule"/>
</dbReference>
<dbReference type="InterPro" id="IPR004572">
    <property type="entry name" value="Protoporphyrinogen_oxidase"/>
</dbReference>
<comment type="similarity">
    <text evidence="3 11">Belongs to the protoporphyrinogen/coproporphyrinogen oxidase family. Protoporphyrinogen oxidase subfamily.</text>
</comment>
<evidence type="ECO:0000256" key="11">
    <source>
        <dbReference type="RuleBase" id="RU367069"/>
    </source>
</evidence>
<evidence type="ECO:0000256" key="9">
    <source>
        <dbReference type="ARBA" id="ARBA00023244"/>
    </source>
</evidence>
<dbReference type="SUPFAM" id="SSF51905">
    <property type="entry name" value="FAD/NAD(P)-binding domain"/>
    <property type="match status" value="1"/>
</dbReference>
<comment type="function">
    <text evidence="1 11">Catalyzes the 6-electron oxidation of protoporphyrinogen-IX to form protoporphyrin-IX.</text>
</comment>
<proteinExistence type="inferred from homology"/>
<accession>A0AAW1N7E2</accession>
<comment type="caution">
    <text evidence="13">The sequence shown here is derived from an EMBL/GenBank/DDBJ whole genome shotgun (WGS) entry which is preliminary data.</text>
</comment>
<evidence type="ECO:0000256" key="5">
    <source>
        <dbReference type="ARBA" id="ARBA00022630"/>
    </source>
</evidence>
<dbReference type="EC" id="1.3.3.4" evidence="4 11"/>
<evidence type="ECO:0000256" key="6">
    <source>
        <dbReference type="ARBA" id="ARBA00022827"/>
    </source>
</evidence>
<dbReference type="GO" id="GO:0004729">
    <property type="term" value="F:oxygen-dependent protoporphyrinogen oxidase activity"/>
    <property type="evidence" value="ECO:0007669"/>
    <property type="project" value="UniProtKB-UniRule"/>
</dbReference>
<evidence type="ECO:0000256" key="8">
    <source>
        <dbReference type="ARBA" id="ARBA00023133"/>
    </source>
</evidence>
<keyword evidence="6 11" id="KW-0274">FAD</keyword>